<name>A0A1I2ZJC3_9MICO</name>
<organism evidence="10 12">
    <name type="scientific">Cryobacterium levicorallinum</name>
    <dbReference type="NCBI Taxonomy" id="995038"/>
    <lineage>
        <taxon>Bacteria</taxon>
        <taxon>Bacillati</taxon>
        <taxon>Actinomycetota</taxon>
        <taxon>Actinomycetes</taxon>
        <taxon>Micrococcales</taxon>
        <taxon>Microbacteriaceae</taxon>
        <taxon>Cryobacterium</taxon>
    </lineage>
</organism>
<feature type="transmembrane region" description="Helical" evidence="7">
    <location>
        <begin position="32"/>
        <end position="53"/>
    </location>
</feature>
<sequence length="286" mass="30585">MSTRLDVVPAVGVEASAFTPVPRRRFRARGRVTNVLLGCAGLLSVALVAQFLAPLGIVREQDLPPTTVIMAALAGLLGESTMWMAVYDTIYVWAIGLAVASVAGVVVGILLGSIEPLRRATSSTVEFLRPIPSVALVPLVVLVFGPRYESALVLVIYAAFWQVLVQTVYGVADVDPVVADTARSYRFSRWGVMRYVIWPTALPFVMTGIRLAATVALVLTVTAQLIIGTPGLGQSIAQAESGGANARMYALVLITGLLGLAVNIVVRLVEKRVLAWHMSFRKDASE</sequence>
<feature type="transmembrane region" description="Helical" evidence="7">
    <location>
        <begin position="126"/>
        <end position="145"/>
    </location>
</feature>
<evidence type="ECO:0000313" key="12">
    <source>
        <dbReference type="Proteomes" id="UP000297963"/>
    </source>
</evidence>
<feature type="transmembrane region" description="Helical" evidence="7">
    <location>
        <begin position="151"/>
        <end position="174"/>
    </location>
</feature>
<keyword evidence="4 7" id="KW-0812">Transmembrane</keyword>
<proteinExistence type="inferred from homology"/>
<dbReference type="RefSeq" id="WP_092448790.1">
    <property type="nucleotide sequence ID" value="NZ_BKAC01000002.1"/>
</dbReference>
<dbReference type="PANTHER" id="PTHR30151">
    <property type="entry name" value="ALKANE SULFONATE ABC TRANSPORTER-RELATED, MEMBRANE SUBUNIT"/>
    <property type="match status" value="1"/>
</dbReference>
<dbReference type="Proteomes" id="UP000199681">
    <property type="component" value="Unassembled WGS sequence"/>
</dbReference>
<evidence type="ECO:0000256" key="6">
    <source>
        <dbReference type="ARBA" id="ARBA00023136"/>
    </source>
</evidence>
<evidence type="ECO:0000256" key="1">
    <source>
        <dbReference type="ARBA" id="ARBA00004651"/>
    </source>
</evidence>
<evidence type="ECO:0000256" key="7">
    <source>
        <dbReference type="RuleBase" id="RU363032"/>
    </source>
</evidence>
<keyword evidence="5 7" id="KW-1133">Transmembrane helix</keyword>
<reference evidence="9 11" key="1">
    <citation type="submission" date="2016-10" db="EMBL/GenBank/DDBJ databases">
        <authorList>
            <person name="Varghese N."/>
            <person name="Submissions S."/>
        </authorList>
    </citation>
    <scope>NUCLEOTIDE SEQUENCE [LARGE SCALE GENOMIC DNA]</scope>
    <source>
        <strain evidence="9 11">GMCC 1.11211</strain>
    </source>
</reference>
<dbReference type="SUPFAM" id="SSF161098">
    <property type="entry name" value="MetI-like"/>
    <property type="match status" value="1"/>
</dbReference>
<dbReference type="EMBL" id="FOPW01000004">
    <property type="protein sequence ID" value="SFH37765.1"/>
    <property type="molecule type" value="Genomic_DNA"/>
</dbReference>
<protein>
    <submittedName>
        <fullName evidence="10">ABC transporter permease subunit</fullName>
    </submittedName>
    <submittedName>
        <fullName evidence="9">ABC-type nitrate/sulfonate/bicarbonate transport system, permease component</fullName>
    </submittedName>
</protein>
<evidence type="ECO:0000256" key="4">
    <source>
        <dbReference type="ARBA" id="ARBA00022692"/>
    </source>
</evidence>
<evidence type="ECO:0000313" key="9">
    <source>
        <dbReference type="EMBL" id="SFH37765.1"/>
    </source>
</evidence>
<dbReference type="STRING" id="995038.SAMN05216274_10477"/>
<evidence type="ECO:0000259" key="8">
    <source>
        <dbReference type="PROSITE" id="PS50928"/>
    </source>
</evidence>
<comment type="subcellular location">
    <subcellularLocation>
        <location evidence="1 7">Cell membrane</location>
        <topology evidence="1 7">Multi-pass membrane protein</topology>
    </subcellularLocation>
</comment>
<evidence type="ECO:0000313" key="11">
    <source>
        <dbReference type="Proteomes" id="UP000199681"/>
    </source>
</evidence>
<keyword evidence="3" id="KW-1003">Cell membrane</keyword>
<dbReference type="InterPro" id="IPR000515">
    <property type="entry name" value="MetI-like"/>
</dbReference>
<dbReference type="PROSITE" id="PS50928">
    <property type="entry name" value="ABC_TM1"/>
    <property type="match status" value="1"/>
</dbReference>
<keyword evidence="11" id="KW-1185">Reference proteome</keyword>
<keyword evidence="6 7" id="KW-0472">Membrane</keyword>
<evidence type="ECO:0000256" key="3">
    <source>
        <dbReference type="ARBA" id="ARBA00022475"/>
    </source>
</evidence>
<accession>A0A1I2ZJC3</accession>
<reference evidence="10 12" key="2">
    <citation type="submission" date="2019-03" db="EMBL/GenBank/DDBJ databases">
        <title>Genomics of glacier-inhabiting Cryobacterium strains.</title>
        <authorList>
            <person name="Liu Q."/>
            <person name="Xin Y.-H."/>
        </authorList>
    </citation>
    <scope>NUCLEOTIDE SEQUENCE [LARGE SCALE GENOMIC DNA]</scope>
    <source>
        <strain evidence="10 12">Hh34</strain>
    </source>
</reference>
<feature type="domain" description="ABC transmembrane type-1" evidence="8">
    <location>
        <begin position="86"/>
        <end position="270"/>
    </location>
</feature>
<dbReference type="GO" id="GO:0055085">
    <property type="term" value="P:transmembrane transport"/>
    <property type="evidence" value="ECO:0007669"/>
    <property type="project" value="InterPro"/>
</dbReference>
<dbReference type="AlphaFoldDB" id="A0A1I2ZJC3"/>
<dbReference type="Pfam" id="PF00528">
    <property type="entry name" value="BPD_transp_1"/>
    <property type="match status" value="1"/>
</dbReference>
<evidence type="ECO:0000313" key="10">
    <source>
        <dbReference type="EMBL" id="TFB89497.1"/>
    </source>
</evidence>
<feature type="transmembrane region" description="Helical" evidence="7">
    <location>
        <begin position="248"/>
        <end position="269"/>
    </location>
</feature>
<dbReference type="PANTHER" id="PTHR30151:SF0">
    <property type="entry name" value="ABC TRANSPORTER PERMEASE PROTEIN MJ0413-RELATED"/>
    <property type="match status" value="1"/>
</dbReference>
<dbReference type="GO" id="GO:0005886">
    <property type="term" value="C:plasma membrane"/>
    <property type="evidence" value="ECO:0007669"/>
    <property type="project" value="UniProtKB-SubCell"/>
</dbReference>
<dbReference type="EMBL" id="SOFE01000001">
    <property type="protein sequence ID" value="TFB89497.1"/>
    <property type="molecule type" value="Genomic_DNA"/>
</dbReference>
<dbReference type="Gene3D" id="1.10.3720.10">
    <property type="entry name" value="MetI-like"/>
    <property type="match status" value="1"/>
</dbReference>
<keyword evidence="2 7" id="KW-0813">Transport</keyword>
<evidence type="ECO:0000256" key="2">
    <source>
        <dbReference type="ARBA" id="ARBA00022448"/>
    </source>
</evidence>
<gene>
    <name evidence="10" type="ORF">E3O11_00350</name>
    <name evidence="9" type="ORF">SAMN05216274_10477</name>
</gene>
<dbReference type="Proteomes" id="UP000297963">
    <property type="component" value="Unassembled WGS sequence"/>
</dbReference>
<comment type="caution">
    <text evidence="10">The sequence shown here is derived from an EMBL/GenBank/DDBJ whole genome shotgun (WGS) entry which is preliminary data.</text>
</comment>
<dbReference type="InterPro" id="IPR035906">
    <property type="entry name" value="MetI-like_sf"/>
</dbReference>
<comment type="similarity">
    <text evidence="7">Belongs to the binding-protein-dependent transport system permease family.</text>
</comment>
<evidence type="ECO:0000256" key="5">
    <source>
        <dbReference type="ARBA" id="ARBA00022989"/>
    </source>
</evidence>
<feature type="transmembrane region" description="Helical" evidence="7">
    <location>
        <begin position="90"/>
        <end position="114"/>
    </location>
</feature>
<feature type="transmembrane region" description="Helical" evidence="7">
    <location>
        <begin position="195"/>
        <end position="228"/>
    </location>
</feature>